<reference evidence="6" key="1">
    <citation type="submission" date="2014-08" db="EMBL/GenBank/DDBJ databases">
        <authorList>
            <person name="Murali S."/>
            <person name="Richards S."/>
            <person name="Bandaranaike D."/>
            <person name="Bellair M."/>
            <person name="Blankenburg K."/>
            <person name="Chao H."/>
            <person name="Dinh H."/>
            <person name="Doddapaneni H."/>
            <person name="Dugan-Rocha S."/>
            <person name="Elkadiri S."/>
            <person name="Gnanaolivu R."/>
            <person name="Hughes D."/>
            <person name="Lee S."/>
            <person name="Li M."/>
            <person name="Ming W."/>
            <person name="Munidasa M."/>
            <person name="Muniz J."/>
            <person name="Nguyen L."/>
            <person name="Osuji N."/>
            <person name="Pu L.-L."/>
            <person name="Puazo M."/>
            <person name="Skinner E."/>
            <person name="Qu C."/>
            <person name="Quiroz J."/>
            <person name="Raj R."/>
            <person name="Weissenberger G."/>
            <person name="Xin Y."/>
            <person name="Zou X."/>
            <person name="Han Y."/>
            <person name="Worley K."/>
            <person name="Muzny D."/>
            <person name="Gibbs R."/>
        </authorList>
    </citation>
    <scope>NUCLEOTIDE SEQUENCE</scope>
    <source>
        <strain evidence="6">HAZT.00-mixed</strain>
        <tissue evidence="6">Whole organism</tissue>
    </source>
</reference>
<sequence length="558" mass="59421">MTGEDLNRRWRSPSATLHPSIYHSKALLEYLTHVVGNADNAGNNAPADDADSKPPADRASLLLASAGVSGDDVSAMPVSACSSATGVSDEVQRRGHDAHLAAPVLDCNSMSLASSSCTPANKSNDELQIPKDGALKASLDRKFEGCADVTKNGVRESGGGAAVAEGDFRESTGNATVAEGDVRESGRNATVAKSGTRESEDGATVAESGTRESRGNATMAESGTRACAGVATVAESGVVVYCDYHGHSRQKNLFLYGCSRRLSWWPQDRCLPDHPRLTVLPALCQDLVSSFSAPHCCYTVERARESTARVAVWRECGVACSYTLEASASGCDQGVYQGYHLGTNQLLEAGAQFCEALHQMLCPAPAVGDHNQLAVETMTHHHARKRCLLIMKPCMVVTLDDVVCVRRSRLALLVARLGELVGRFIDVAGQSSSPNSFAVTSVVESQTSEKTREPLTSHQTVTGDSTPPLPTKRGGGSVKPKCIRARKVSAAKKKGVRSSKVWSSCGEVEALQKHGSFVPMDVGPSCTASHKLARSRKRESDSEAELDRDLYSYIEPDE</sequence>
<feature type="region of interest" description="Disordered" evidence="4">
    <location>
        <begin position="520"/>
        <end position="558"/>
    </location>
</feature>
<feature type="active site" description="Proton donor/acceptor" evidence="3">
    <location>
        <position position="325"/>
    </location>
</feature>
<evidence type="ECO:0000313" key="6">
    <source>
        <dbReference type="EMBL" id="KAA0183333.1"/>
    </source>
</evidence>
<comment type="cofactor">
    <cofactor evidence="1">
        <name>Zn(2+)</name>
        <dbReference type="ChEBI" id="CHEBI:29105"/>
    </cofactor>
</comment>
<feature type="compositionally biased region" description="Basic and acidic residues" evidence="4">
    <location>
        <begin position="538"/>
        <end position="550"/>
    </location>
</feature>
<dbReference type="GO" id="GO:0006508">
    <property type="term" value="P:proteolysis"/>
    <property type="evidence" value="ECO:0007669"/>
    <property type="project" value="InterPro"/>
</dbReference>
<dbReference type="SUPFAM" id="SSF53187">
    <property type="entry name" value="Zn-dependent exopeptidases"/>
    <property type="match status" value="1"/>
</dbReference>
<dbReference type="GO" id="GO:0008270">
    <property type="term" value="F:zinc ion binding"/>
    <property type="evidence" value="ECO:0007669"/>
    <property type="project" value="InterPro"/>
</dbReference>
<evidence type="ECO:0000256" key="2">
    <source>
        <dbReference type="ARBA" id="ARBA00005988"/>
    </source>
</evidence>
<feature type="domain" description="Peptidase M14" evidence="5">
    <location>
        <begin position="1"/>
        <end position="364"/>
    </location>
</feature>
<protein>
    <recommendedName>
        <fullName evidence="5">Peptidase M14 domain-containing protein</fullName>
    </recommendedName>
</protein>
<accession>A0A6A0GNY0</accession>
<comment type="similarity">
    <text evidence="2 3">Belongs to the peptidase M14 family.</text>
</comment>
<dbReference type="Gene3D" id="3.40.630.10">
    <property type="entry name" value="Zn peptidases"/>
    <property type="match status" value="1"/>
</dbReference>
<dbReference type="InterPro" id="IPR050821">
    <property type="entry name" value="Cytosolic_carboxypeptidase"/>
</dbReference>
<dbReference type="GO" id="GO:0004181">
    <property type="term" value="F:metallocarboxypeptidase activity"/>
    <property type="evidence" value="ECO:0007669"/>
    <property type="project" value="InterPro"/>
</dbReference>
<dbReference type="Proteomes" id="UP000711488">
    <property type="component" value="Unassembled WGS sequence"/>
</dbReference>
<reference evidence="6" key="3">
    <citation type="submission" date="2019-06" db="EMBL/GenBank/DDBJ databases">
        <authorList>
            <person name="Poynton C."/>
            <person name="Hasenbein S."/>
            <person name="Benoit J.B."/>
            <person name="Sepulveda M.S."/>
            <person name="Poelchau M.F."/>
            <person name="Murali S.C."/>
            <person name="Chen S."/>
            <person name="Glastad K.M."/>
            <person name="Werren J.H."/>
            <person name="Vineis J.H."/>
            <person name="Bowen J.L."/>
            <person name="Friedrich M."/>
            <person name="Jones J."/>
            <person name="Robertson H.M."/>
            <person name="Feyereisen R."/>
            <person name="Mechler-Hickson A."/>
            <person name="Mathers N."/>
            <person name="Lee C.E."/>
            <person name="Colbourne J.K."/>
            <person name="Biales A."/>
            <person name="Johnston J.S."/>
            <person name="Wellborn G.A."/>
            <person name="Rosendale A.J."/>
            <person name="Cridge A.G."/>
            <person name="Munoz-Torres M.C."/>
            <person name="Bain P.A."/>
            <person name="Manny A.R."/>
            <person name="Major K.M."/>
            <person name="Lambert F.N."/>
            <person name="Vulpe C.D."/>
            <person name="Tuck P."/>
            <person name="Blalock B.J."/>
            <person name="Lin Y.-Y."/>
            <person name="Smith M.E."/>
            <person name="Ochoa-Acuna H."/>
            <person name="Chen M.-J.M."/>
            <person name="Childers C.P."/>
            <person name="Qu J."/>
            <person name="Dugan S."/>
            <person name="Lee S.L."/>
            <person name="Chao H."/>
            <person name="Dinh H."/>
            <person name="Han Y."/>
            <person name="Doddapaneni H."/>
            <person name="Worley K.C."/>
            <person name="Muzny D.M."/>
            <person name="Gibbs R.A."/>
            <person name="Richards S."/>
        </authorList>
    </citation>
    <scope>NUCLEOTIDE SEQUENCE</scope>
    <source>
        <strain evidence="6">HAZT.00-mixed</strain>
        <tissue evidence="6">Whole organism</tissue>
    </source>
</reference>
<organism evidence="6">
    <name type="scientific">Hyalella azteca</name>
    <name type="common">Amphipod</name>
    <dbReference type="NCBI Taxonomy" id="294128"/>
    <lineage>
        <taxon>Eukaryota</taxon>
        <taxon>Metazoa</taxon>
        <taxon>Ecdysozoa</taxon>
        <taxon>Arthropoda</taxon>
        <taxon>Crustacea</taxon>
        <taxon>Multicrustacea</taxon>
        <taxon>Malacostraca</taxon>
        <taxon>Eumalacostraca</taxon>
        <taxon>Peracarida</taxon>
        <taxon>Amphipoda</taxon>
        <taxon>Senticaudata</taxon>
        <taxon>Talitrida</taxon>
        <taxon>Talitroidea</taxon>
        <taxon>Hyalellidae</taxon>
        <taxon>Hyalella</taxon>
    </lineage>
</organism>
<comment type="caution">
    <text evidence="6">The sequence shown here is derived from an EMBL/GenBank/DDBJ whole genome shotgun (WGS) entry which is preliminary data.</text>
</comment>
<feature type="region of interest" description="Disordered" evidence="4">
    <location>
        <begin position="444"/>
        <end position="480"/>
    </location>
</feature>
<dbReference type="AlphaFoldDB" id="A0A6A0GNY0"/>
<dbReference type="PROSITE" id="PS52035">
    <property type="entry name" value="PEPTIDASE_M14"/>
    <property type="match status" value="1"/>
</dbReference>
<proteinExistence type="inferred from homology"/>
<gene>
    <name evidence="6" type="ORF">HAZT_HAZT004414</name>
</gene>
<evidence type="ECO:0000256" key="3">
    <source>
        <dbReference type="PROSITE-ProRule" id="PRU01379"/>
    </source>
</evidence>
<feature type="compositionally biased region" description="Polar residues" evidence="4">
    <location>
        <begin position="456"/>
        <end position="465"/>
    </location>
</feature>
<dbReference type="PANTHER" id="PTHR12756:SF11">
    <property type="entry name" value="CYTOSOLIC CARBOXYPEPTIDASE 1"/>
    <property type="match status" value="1"/>
</dbReference>
<feature type="region of interest" description="Disordered" evidence="4">
    <location>
        <begin position="184"/>
        <end position="217"/>
    </location>
</feature>
<evidence type="ECO:0000256" key="1">
    <source>
        <dbReference type="ARBA" id="ARBA00001947"/>
    </source>
</evidence>
<reference evidence="6" key="2">
    <citation type="journal article" date="2018" name="Environ. Sci. Technol.">
        <title>The Toxicogenome of Hyalella azteca: A Model for Sediment Ecotoxicology and Evolutionary Toxicology.</title>
        <authorList>
            <person name="Poynton H.C."/>
            <person name="Hasenbein S."/>
            <person name="Benoit J.B."/>
            <person name="Sepulveda M.S."/>
            <person name="Poelchau M.F."/>
            <person name="Hughes D.S.T."/>
            <person name="Murali S.C."/>
            <person name="Chen S."/>
            <person name="Glastad K.M."/>
            <person name="Goodisman M.A.D."/>
            <person name="Werren J.H."/>
            <person name="Vineis J.H."/>
            <person name="Bowen J.L."/>
            <person name="Friedrich M."/>
            <person name="Jones J."/>
            <person name="Robertson H.M."/>
            <person name="Feyereisen R."/>
            <person name="Mechler-Hickson A."/>
            <person name="Mathers N."/>
            <person name="Lee C.E."/>
            <person name="Colbourne J.K."/>
            <person name="Biales A."/>
            <person name="Johnston J.S."/>
            <person name="Wellborn G.A."/>
            <person name="Rosendale A.J."/>
            <person name="Cridge A.G."/>
            <person name="Munoz-Torres M.C."/>
            <person name="Bain P.A."/>
            <person name="Manny A.R."/>
            <person name="Major K.M."/>
            <person name="Lambert F.N."/>
            <person name="Vulpe C.D."/>
            <person name="Tuck P."/>
            <person name="Blalock B.J."/>
            <person name="Lin Y.Y."/>
            <person name="Smith M.E."/>
            <person name="Ochoa-Acuna H."/>
            <person name="Chen M.M."/>
            <person name="Childers C.P."/>
            <person name="Qu J."/>
            <person name="Dugan S."/>
            <person name="Lee S.L."/>
            <person name="Chao H."/>
            <person name="Dinh H."/>
            <person name="Han Y."/>
            <person name="Doddapaneni H."/>
            <person name="Worley K.C."/>
            <person name="Muzny D.M."/>
            <person name="Gibbs R.A."/>
            <person name="Richards S."/>
        </authorList>
    </citation>
    <scope>NUCLEOTIDE SEQUENCE</scope>
    <source>
        <strain evidence="6">HAZT.00-mixed</strain>
        <tissue evidence="6">Whole organism</tissue>
    </source>
</reference>
<dbReference type="PANTHER" id="PTHR12756">
    <property type="entry name" value="CYTOSOLIC CARBOXYPEPTIDASE"/>
    <property type="match status" value="1"/>
</dbReference>
<name>A0A6A0GNY0_HYAAZ</name>
<evidence type="ECO:0000256" key="4">
    <source>
        <dbReference type="SAM" id="MobiDB-lite"/>
    </source>
</evidence>
<dbReference type="EMBL" id="JQDR03017851">
    <property type="protein sequence ID" value="KAA0183333.1"/>
    <property type="molecule type" value="Genomic_DNA"/>
</dbReference>
<evidence type="ECO:0000259" key="5">
    <source>
        <dbReference type="PROSITE" id="PS52035"/>
    </source>
</evidence>
<dbReference type="InterPro" id="IPR000834">
    <property type="entry name" value="Peptidase_M14"/>
</dbReference>